<protein>
    <submittedName>
        <fullName evidence="1">Uncharacterized protein</fullName>
    </submittedName>
</protein>
<dbReference type="EMBL" id="CM056743">
    <property type="protein sequence ID" value="KAJ8670558.1"/>
    <property type="molecule type" value="Genomic_DNA"/>
</dbReference>
<dbReference type="Proteomes" id="UP001239111">
    <property type="component" value="Chromosome 3"/>
</dbReference>
<comment type="caution">
    <text evidence="1">The sequence shown here is derived from an EMBL/GenBank/DDBJ whole genome shotgun (WGS) entry which is preliminary data.</text>
</comment>
<organism evidence="1 2">
    <name type="scientific">Eretmocerus hayati</name>
    <dbReference type="NCBI Taxonomy" id="131215"/>
    <lineage>
        <taxon>Eukaryota</taxon>
        <taxon>Metazoa</taxon>
        <taxon>Ecdysozoa</taxon>
        <taxon>Arthropoda</taxon>
        <taxon>Hexapoda</taxon>
        <taxon>Insecta</taxon>
        <taxon>Pterygota</taxon>
        <taxon>Neoptera</taxon>
        <taxon>Endopterygota</taxon>
        <taxon>Hymenoptera</taxon>
        <taxon>Apocrita</taxon>
        <taxon>Proctotrupomorpha</taxon>
        <taxon>Chalcidoidea</taxon>
        <taxon>Aphelinidae</taxon>
        <taxon>Aphelininae</taxon>
        <taxon>Eretmocerus</taxon>
    </lineage>
</organism>
<evidence type="ECO:0000313" key="2">
    <source>
        <dbReference type="Proteomes" id="UP001239111"/>
    </source>
</evidence>
<gene>
    <name evidence="1" type="ORF">QAD02_001817</name>
</gene>
<accession>A0ACC2NI23</accession>
<keyword evidence="2" id="KW-1185">Reference proteome</keyword>
<evidence type="ECO:0000313" key="1">
    <source>
        <dbReference type="EMBL" id="KAJ8670558.1"/>
    </source>
</evidence>
<feature type="non-terminal residue" evidence="1">
    <location>
        <position position="217"/>
    </location>
</feature>
<proteinExistence type="predicted"/>
<sequence length="217" mass="24635">MNKTENYKRDTDNPSKVKDGDHADNHPHQKKEDEGEKSVEKGAIMGVKREHDDDHESGSPKAKQIRLESGQSINESSDLSTHDRDVGKPSDQGKSDHATAVASHYNARDNEGLHQRNQSRIVYMRNFNNWIKSMLINEYLEKAKQGKSYGDPIRVLDMCCGKGGDLLKWRKANVTHVICADIAQVSVEHCQSRYKDMSHKRHPPLFTAEFLAHDCTK</sequence>
<name>A0ACC2NI23_9HYME</name>
<reference evidence="1" key="1">
    <citation type="submission" date="2023-04" db="EMBL/GenBank/DDBJ databases">
        <title>A chromosome-level genome assembly of the parasitoid wasp Eretmocerus hayati.</title>
        <authorList>
            <person name="Zhong Y."/>
            <person name="Liu S."/>
            <person name="Liu Y."/>
        </authorList>
    </citation>
    <scope>NUCLEOTIDE SEQUENCE</scope>
    <source>
        <strain evidence="1">ZJU_SS_LIU_2023</strain>
    </source>
</reference>